<dbReference type="InterPro" id="IPR001810">
    <property type="entry name" value="F-box_dom"/>
</dbReference>
<dbReference type="SUPFAM" id="SSF81383">
    <property type="entry name" value="F-box domain"/>
    <property type="match status" value="1"/>
</dbReference>
<reference evidence="2 3" key="1">
    <citation type="journal article" date="1998" name="Science">
        <title>Genome sequence of the nematode C. elegans: a platform for investigating biology.</title>
        <authorList>
            <consortium name="The C. elegans sequencing consortium"/>
            <person name="Sulson J.E."/>
            <person name="Waterston R."/>
        </authorList>
    </citation>
    <scope>NUCLEOTIDE SEQUENCE [LARGE SCALE GENOMIC DNA]</scope>
    <source>
        <strain evidence="2 3">Bristol N2</strain>
    </source>
</reference>
<protein>
    <submittedName>
        <fullName evidence="2">F-box domain-containing protein</fullName>
    </submittedName>
</protein>
<dbReference type="HOGENOM" id="CLU_617109_0_0_1"/>
<dbReference type="KEGG" id="cel:CELE_F09C3.4"/>
<dbReference type="STRING" id="6239.F09C3.4.1"/>
<evidence type="ECO:0000313" key="3">
    <source>
        <dbReference type="Proteomes" id="UP000001940"/>
    </source>
</evidence>
<dbReference type="InParanoid" id="G5EDX6"/>
<dbReference type="InterPro" id="IPR040161">
    <property type="entry name" value="FB224"/>
</dbReference>
<accession>G5EDX6</accession>
<proteinExistence type="predicted"/>
<evidence type="ECO:0000313" key="4">
    <source>
        <dbReference type="WormBase" id="F09C3.4"/>
    </source>
</evidence>
<dbReference type="WormBase" id="F09C3.4">
    <property type="protein sequence ID" value="CE45717"/>
    <property type="gene ID" value="WBGene00008612"/>
    <property type="gene designation" value="fbxa-103"/>
</dbReference>
<evidence type="ECO:0000313" key="2">
    <source>
        <dbReference type="EMBL" id="CAB07182.2"/>
    </source>
</evidence>
<name>G5EDX6_CAEEL</name>
<dbReference type="PANTHER" id="PTHR23015:SF4">
    <property type="entry name" value="DUF38 DOMAIN-CONTAINING PROTEIN-RELATED"/>
    <property type="match status" value="1"/>
</dbReference>
<dbReference type="PROSITE" id="PS50181">
    <property type="entry name" value="FBOX"/>
    <property type="match status" value="1"/>
</dbReference>
<dbReference type="InterPro" id="IPR036047">
    <property type="entry name" value="F-box-like_dom_sf"/>
</dbReference>
<dbReference type="CTD" id="184228"/>
<dbReference type="Pfam" id="PF00646">
    <property type="entry name" value="F-box"/>
    <property type="match status" value="1"/>
</dbReference>
<dbReference type="PANTHER" id="PTHR23015">
    <property type="entry name" value="UNCHARACTERIZED C.ELEGANS PROTEIN"/>
    <property type="match status" value="1"/>
</dbReference>
<dbReference type="PaxDb" id="6239-F09C3.4"/>
<dbReference type="InterPro" id="IPR002900">
    <property type="entry name" value="DUF38/FTH_CAE_spp"/>
</dbReference>
<dbReference type="Proteomes" id="UP000001940">
    <property type="component" value="Chromosome I"/>
</dbReference>
<dbReference type="EMBL" id="BX284601">
    <property type="protein sequence ID" value="CAB07182.2"/>
    <property type="molecule type" value="Genomic_DNA"/>
</dbReference>
<evidence type="ECO:0000259" key="1">
    <source>
        <dbReference type="PROSITE" id="PS50181"/>
    </source>
</evidence>
<sequence>MSEYISIIDITFVGPNVITTAKYEDSNIRFEKSSVNIVKEVDEKLIAVNLIPFRKIKCKTLSRRFCSRIVEVPLIIEEPGDDVTVWMKFYAKRKYIDRMLKDFNEKLREYRKRMKQKRSSSGLKKRIFSTFGKASEERPSLLLLDLPIDILLAITKQLDTETRMIVRKVSPAFRDIIDYQGSGVKTMKIGKDCITIDWKRIEYREGVHCSCLIIYQGHIKTKIYESPQSLMFQDLSILLKSPRIRLSWLDLAPISCTSYNWTGVDVNSIVKILEPIKSRHIERVYFQDINYAEVVLILQKFKAGFLREISLDSEQINGWSIPQIGGMVHLEQWKRAQHLKIHSFVNLDPLINHISHFHTIQLLCQSMSKLQMLKWKEIINTSKTLVKCVLRGNANFAGLARVFDPAFEQAYGNISYVSADEFNCTIRFMPENFCIMKLK</sequence>
<dbReference type="Bgee" id="WBGene00008612">
    <property type="expression patterns" value="Expressed in embryo and 1 other cell type or tissue"/>
</dbReference>
<dbReference type="RefSeq" id="NP_493496.2">
    <property type="nucleotide sequence ID" value="NM_061095.4"/>
</dbReference>
<dbReference type="PhylomeDB" id="G5EDX6"/>
<dbReference type="AGR" id="WB:WBGene00008612"/>
<feature type="domain" description="F-box" evidence="1">
    <location>
        <begin position="140"/>
        <end position="187"/>
    </location>
</feature>
<organism evidence="2 3">
    <name type="scientific">Caenorhabditis elegans</name>
    <dbReference type="NCBI Taxonomy" id="6239"/>
    <lineage>
        <taxon>Eukaryota</taxon>
        <taxon>Metazoa</taxon>
        <taxon>Ecdysozoa</taxon>
        <taxon>Nematoda</taxon>
        <taxon>Chromadorea</taxon>
        <taxon>Rhabditida</taxon>
        <taxon>Rhabditina</taxon>
        <taxon>Rhabditomorpha</taxon>
        <taxon>Rhabditoidea</taxon>
        <taxon>Rhabditidae</taxon>
        <taxon>Peloderinae</taxon>
        <taxon>Caenorhabditis</taxon>
    </lineage>
</organism>
<keyword evidence="3" id="KW-1185">Reference proteome</keyword>
<dbReference type="SMART" id="SM00256">
    <property type="entry name" value="FBOX"/>
    <property type="match status" value="1"/>
</dbReference>
<dbReference type="Pfam" id="PF01827">
    <property type="entry name" value="FTH"/>
    <property type="match status" value="1"/>
</dbReference>
<gene>
    <name evidence="2 4" type="primary">fbxa-103</name>
    <name evidence="2" type="ORF">CELE_F09C3.4</name>
    <name evidence="4" type="ORF">F09C3.4</name>
</gene>
<dbReference type="AlphaFoldDB" id="G5EDX6"/>
<dbReference type="FunCoup" id="G5EDX6">
    <property type="interactions" value="4"/>
</dbReference>
<dbReference type="GeneID" id="184228"/>